<evidence type="ECO:0000256" key="3">
    <source>
        <dbReference type="ARBA" id="ARBA00022448"/>
    </source>
</evidence>
<feature type="transmembrane region" description="Helical" evidence="9">
    <location>
        <begin position="228"/>
        <end position="251"/>
    </location>
</feature>
<dbReference type="InterPro" id="IPR050277">
    <property type="entry name" value="Sodium:Solute_Symporter"/>
</dbReference>
<evidence type="ECO:0000313" key="11">
    <source>
        <dbReference type="Proteomes" id="UP001228171"/>
    </source>
</evidence>
<evidence type="ECO:0000256" key="6">
    <source>
        <dbReference type="ARBA" id="ARBA00022989"/>
    </source>
</evidence>
<feature type="transmembrane region" description="Helical" evidence="9">
    <location>
        <begin position="369"/>
        <end position="388"/>
    </location>
</feature>
<feature type="transmembrane region" description="Helical" evidence="9">
    <location>
        <begin position="48"/>
        <end position="69"/>
    </location>
</feature>
<dbReference type="PANTHER" id="PTHR48086">
    <property type="entry name" value="SODIUM/PROLINE SYMPORTER-RELATED"/>
    <property type="match status" value="1"/>
</dbReference>
<accession>A0ABT9HD03</accession>
<evidence type="ECO:0000256" key="2">
    <source>
        <dbReference type="ARBA" id="ARBA00006434"/>
    </source>
</evidence>
<sequence>MYGSTERLILGSLVVVYFFFLFGVSFYIHKTSIRTYDDYNVAGRSVSIFPLVLTFVGTAVGGATLLGFMQNGFLYGMGQQWLNLAIAISGILTLGFLLKKIRILGEKYHMVTIADFTVLRFGEGARIPTVISVLVANCSLTGMQFAAIATVLNLTMGLDITTGILISWVLLTLKTYYGGMKSVIWQDAFHGTIQTIGIFVLFVTVIIASGGLQEVSRQAALANQNDFLSILGIAPSEVLVYLLTIGAYQFVRQDLWQRFWAAGSAKIARNGYWISIILTFITGVFIISTGVMGRFGLNLGEIEASLTYYTIIGEVFSFPMVVVMIIALLATVISTADSFCMAGASSIINDIIKPRLEETPDLDSRLLKYSRVSVVLVSVFSLFLALYIPQLVSLWVTGAAMLVSSLLAPVLAGLFWKKATRLGGTLAMWVGLIVAVIWQILGHPFGLHPIFVGFPISICLVIFVSLATNDTSYDI</sequence>
<evidence type="ECO:0000313" key="10">
    <source>
        <dbReference type="EMBL" id="MDP4543656.1"/>
    </source>
</evidence>
<dbReference type="CDD" id="cd10322">
    <property type="entry name" value="SLC5sbd"/>
    <property type="match status" value="1"/>
</dbReference>
<dbReference type="RefSeq" id="WP_068406467.1">
    <property type="nucleotide sequence ID" value="NZ_JAVAJI010000001.1"/>
</dbReference>
<keyword evidence="7 9" id="KW-0472">Membrane</keyword>
<protein>
    <submittedName>
        <fullName evidence="10">Sodium:solute symporter family protein</fullName>
    </submittedName>
</protein>
<dbReference type="Proteomes" id="UP001228171">
    <property type="component" value="Unassembled WGS sequence"/>
</dbReference>
<reference evidence="10 11" key="1">
    <citation type="submission" date="2023-08" db="EMBL/GenBank/DDBJ databases">
        <authorList>
            <person name="Kumar R."/>
        </authorList>
    </citation>
    <scope>NUCLEOTIDE SEQUENCE [LARGE SCALE GENOMIC DNA]</scope>
    <source>
        <strain evidence="10 11">LUR13</strain>
    </source>
</reference>
<feature type="transmembrane region" description="Helical" evidence="9">
    <location>
        <begin position="422"/>
        <end position="441"/>
    </location>
</feature>
<dbReference type="Pfam" id="PF00474">
    <property type="entry name" value="SSF"/>
    <property type="match status" value="1"/>
</dbReference>
<evidence type="ECO:0000256" key="9">
    <source>
        <dbReference type="SAM" id="Phobius"/>
    </source>
</evidence>
<evidence type="ECO:0000256" key="4">
    <source>
        <dbReference type="ARBA" id="ARBA00022692"/>
    </source>
</evidence>
<comment type="caution">
    <text evidence="10">The sequence shown here is derived from an EMBL/GenBank/DDBJ whole genome shotgun (WGS) entry which is preliminary data.</text>
</comment>
<proteinExistence type="inferred from homology"/>
<dbReference type="Gene3D" id="1.20.1730.10">
    <property type="entry name" value="Sodium/glucose cotransporter"/>
    <property type="match status" value="1"/>
</dbReference>
<keyword evidence="11" id="KW-1185">Reference proteome</keyword>
<keyword evidence="4 9" id="KW-0812">Transmembrane</keyword>
<feature type="transmembrane region" description="Helical" evidence="9">
    <location>
        <begin position="315"/>
        <end position="348"/>
    </location>
</feature>
<evidence type="ECO:0000256" key="8">
    <source>
        <dbReference type="RuleBase" id="RU362091"/>
    </source>
</evidence>
<comment type="similarity">
    <text evidence="2 8">Belongs to the sodium:solute symporter (SSF) (TC 2.A.21) family.</text>
</comment>
<feature type="transmembrane region" description="Helical" evidence="9">
    <location>
        <begin position="6"/>
        <end position="28"/>
    </location>
</feature>
<feature type="transmembrane region" description="Helical" evidence="9">
    <location>
        <begin position="189"/>
        <end position="208"/>
    </location>
</feature>
<feature type="transmembrane region" description="Helical" evidence="9">
    <location>
        <begin position="447"/>
        <end position="467"/>
    </location>
</feature>
<feature type="transmembrane region" description="Helical" evidence="9">
    <location>
        <begin position="272"/>
        <end position="295"/>
    </location>
</feature>
<evidence type="ECO:0000256" key="5">
    <source>
        <dbReference type="ARBA" id="ARBA00022847"/>
    </source>
</evidence>
<evidence type="ECO:0000256" key="1">
    <source>
        <dbReference type="ARBA" id="ARBA00004141"/>
    </source>
</evidence>
<organism evidence="10 11">
    <name type="scientific">Psychrobacter faecalis</name>
    <dbReference type="NCBI Taxonomy" id="180588"/>
    <lineage>
        <taxon>Bacteria</taxon>
        <taxon>Pseudomonadati</taxon>
        <taxon>Pseudomonadota</taxon>
        <taxon>Gammaproteobacteria</taxon>
        <taxon>Moraxellales</taxon>
        <taxon>Moraxellaceae</taxon>
        <taxon>Psychrobacter</taxon>
    </lineage>
</organism>
<name>A0ABT9HD03_9GAMM</name>
<dbReference type="InterPro" id="IPR001734">
    <property type="entry name" value="Na/solute_symporter"/>
</dbReference>
<feature type="transmembrane region" description="Helical" evidence="9">
    <location>
        <begin position="81"/>
        <end position="98"/>
    </location>
</feature>
<feature type="transmembrane region" description="Helical" evidence="9">
    <location>
        <begin position="160"/>
        <end position="177"/>
    </location>
</feature>
<comment type="subcellular location">
    <subcellularLocation>
        <location evidence="1">Membrane</location>
        <topology evidence="1">Multi-pass membrane protein</topology>
    </subcellularLocation>
</comment>
<feature type="transmembrane region" description="Helical" evidence="9">
    <location>
        <begin position="394"/>
        <end position="415"/>
    </location>
</feature>
<dbReference type="PROSITE" id="PS50283">
    <property type="entry name" value="NA_SOLUT_SYMP_3"/>
    <property type="match status" value="1"/>
</dbReference>
<gene>
    <name evidence="10" type="ORF">Q8P09_00975</name>
</gene>
<evidence type="ECO:0000256" key="7">
    <source>
        <dbReference type="ARBA" id="ARBA00023136"/>
    </source>
</evidence>
<feature type="transmembrane region" description="Helical" evidence="9">
    <location>
        <begin position="130"/>
        <end position="154"/>
    </location>
</feature>
<dbReference type="EMBL" id="JAVAJI010000001">
    <property type="protein sequence ID" value="MDP4543656.1"/>
    <property type="molecule type" value="Genomic_DNA"/>
</dbReference>
<dbReference type="PANTHER" id="PTHR48086:SF7">
    <property type="entry name" value="SODIUM-SOLUTE SYMPORTER-RELATED"/>
    <property type="match status" value="1"/>
</dbReference>
<keyword evidence="6 9" id="KW-1133">Transmembrane helix</keyword>
<keyword evidence="3" id="KW-0813">Transport</keyword>
<dbReference type="InterPro" id="IPR038377">
    <property type="entry name" value="Na/Glc_symporter_sf"/>
</dbReference>
<keyword evidence="5" id="KW-0769">Symport</keyword>